<dbReference type="GO" id="GO:0005829">
    <property type="term" value="C:cytosol"/>
    <property type="evidence" value="ECO:0007669"/>
    <property type="project" value="TreeGrafter"/>
</dbReference>
<dbReference type="Pfam" id="PF01042">
    <property type="entry name" value="Ribonuc_L-PSP"/>
    <property type="match status" value="1"/>
</dbReference>
<evidence type="ECO:0000313" key="4">
    <source>
        <dbReference type="Proteomes" id="UP000782519"/>
    </source>
</evidence>
<evidence type="ECO:0000313" key="3">
    <source>
        <dbReference type="EMBL" id="MBI5131176.1"/>
    </source>
</evidence>
<dbReference type="GO" id="GO:0019239">
    <property type="term" value="F:deaminase activity"/>
    <property type="evidence" value="ECO:0007669"/>
    <property type="project" value="TreeGrafter"/>
</dbReference>
<feature type="signal peptide" evidence="2">
    <location>
        <begin position="1"/>
        <end position="24"/>
    </location>
</feature>
<proteinExistence type="inferred from homology"/>
<reference evidence="3" key="1">
    <citation type="submission" date="2020-07" db="EMBL/GenBank/DDBJ databases">
        <title>Huge and variable diversity of episymbiotic CPR bacteria and DPANN archaea in groundwater ecosystems.</title>
        <authorList>
            <person name="He C.Y."/>
            <person name="Keren R."/>
            <person name="Whittaker M."/>
            <person name="Farag I.F."/>
            <person name="Doudna J."/>
            <person name="Cate J.H.D."/>
            <person name="Banfield J.F."/>
        </authorList>
    </citation>
    <scope>NUCLEOTIDE SEQUENCE</scope>
    <source>
        <strain evidence="3">NC_groundwater_1818_Pr3_B-0.1um_66_35</strain>
    </source>
</reference>
<dbReference type="PANTHER" id="PTHR11803">
    <property type="entry name" value="2-IMINOBUTANOATE/2-IMINOPROPANOATE DEAMINASE RIDA"/>
    <property type="match status" value="1"/>
</dbReference>
<accession>A0A933RZM2</accession>
<name>A0A933RZM2_RHOPL</name>
<dbReference type="Proteomes" id="UP000782519">
    <property type="component" value="Unassembled WGS sequence"/>
</dbReference>
<feature type="chain" id="PRO_5037081670" evidence="2">
    <location>
        <begin position="25"/>
        <end position="159"/>
    </location>
</feature>
<dbReference type="AlphaFoldDB" id="A0A933RZM2"/>
<comment type="similarity">
    <text evidence="1">Belongs to the RutC family.</text>
</comment>
<dbReference type="InterPro" id="IPR035959">
    <property type="entry name" value="RutC-like_sf"/>
</dbReference>
<dbReference type="SUPFAM" id="SSF55298">
    <property type="entry name" value="YjgF-like"/>
    <property type="match status" value="1"/>
</dbReference>
<gene>
    <name evidence="3" type="ORF">HZA66_17175</name>
</gene>
<dbReference type="Gene3D" id="3.30.1330.40">
    <property type="entry name" value="RutC-like"/>
    <property type="match status" value="1"/>
</dbReference>
<dbReference type="EMBL" id="JACRJB010000052">
    <property type="protein sequence ID" value="MBI5131176.1"/>
    <property type="molecule type" value="Genomic_DNA"/>
</dbReference>
<sequence>MIRRCPRLLLAALAVAALPSLASAQEKSAVQIIAPTDKTITPSGTWSIGARAGDFVFIGGMRGTDRVSGQMVEGDEARVRRMFDNMLAAAEAAGATKADAVRLTVFVTDVAKYRPLVNKVQKDIWGDGPYPPRTVLQVPALDQGDIAEIDGTFYAPVKK</sequence>
<dbReference type="PANTHER" id="PTHR11803:SF58">
    <property type="entry name" value="PROTEIN HMF1-RELATED"/>
    <property type="match status" value="1"/>
</dbReference>
<dbReference type="CDD" id="cd00448">
    <property type="entry name" value="YjgF_YER057c_UK114_family"/>
    <property type="match status" value="1"/>
</dbReference>
<evidence type="ECO:0000256" key="2">
    <source>
        <dbReference type="SAM" id="SignalP"/>
    </source>
</evidence>
<comment type="caution">
    <text evidence="3">The sequence shown here is derived from an EMBL/GenBank/DDBJ whole genome shotgun (WGS) entry which is preliminary data.</text>
</comment>
<dbReference type="InterPro" id="IPR006175">
    <property type="entry name" value="YjgF/YER057c/UK114"/>
</dbReference>
<keyword evidence="2" id="KW-0732">Signal</keyword>
<protein>
    <submittedName>
        <fullName evidence="3">RidA family protein</fullName>
    </submittedName>
</protein>
<evidence type="ECO:0000256" key="1">
    <source>
        <dbReference type="ARBA" id="ARBA00010552"/>
    </source>
</evidence>
<organism evidence="3 4">
    <name type="scientific">Rhodopseudomonas palustris</name>
    <dbReference type="NCBI Taxonomy" id="1076"/>
    <lineage>
        <taxon>Bacteria</taxon>
        <taxon>Pseudomonadati</taxon>
        <taxon>Pseudomonadota</taxon>
        <taxon>Alphaproteobacteria</taxon>
        <taxon>Hyphomicrobiales</taxon>
        <taxon>Nitrobacteraceae</taxon>
        <taxon>Rhodopseudomonas</taxon>
    </lineage>
</organism>